<dbReference type="InterPro" id="IPR031876">
    <property type="entry name" value="DUF4760"/>
</dbReference>
<proteinExistence type="predicted"/>
<feature type="transmembrane region" description="Helical" evidence="1">
    <location>
        <begin position="47"/>
        <end position="70"/>
    </location>
</feature>
<sequence length="218" mass="25106">MSDAGGPKSVRPPRLTKTAVALPDVANHDLKEEDNPFTHSDWRMLGYAWSGFALRILLVLATVFSAFQYLQAREEKRIERTLELVELWERPEYQTAQRALKRRLGDLNQRYRSDLGDSPSPTELAIFQDRVGVEAMQETGGTQPLADFRDEFDRIVYFLNRLSFCVEGDLCSRSVADAYFRDFAQSFWDYFSGFVRQERRRGSPNFARPIEDYLAASG</sequence>
<organism evidence="2 3">
    <name type="scientific">Aquibium oceanicum</name>
    <dbReference type="NCBI Taxonomy" id="1670800"/>
    <lineage>
        <taxon>Bacteria</taxon>
        <taxon>Pseudomonadati</taxon>
        <taxon>Pseudomonadota</taxon>
        <taxon>Alphaproteobacteria</taxon>
        <taxon>Hyphomicrobiales</taxon>
        <taxon>Phyllobacteriaceae</taxon>
        <taxon>Aquibium</taxon>
    </lineage>
</organism>
<protein>
    <recommendedName>
        <fullName evidence="4">DUF4760 domain-containing protein</fullName>
    </recommendedName>
</protein>
<dbReference type="Proteomes" id="UP000182840">
    <property type="component" value="Chromosome"/>
</dbReference>
<dbReference type="STRING" id="1670800.BSQ44_06690"/>
<evidence type="ECO:0000313" key="3">
    <source>
        <dbReference type="Proteomes" id="UP000182840"/>
    </source>
</evidence>
<dbReference type="KEGG" id="meso:BSQ44_06690"/>
<keyword evidence="1" id="KW-1133">Transmembrane helix</keyword>
<dbReference type="EMBL" id="CP018171">
    <property type="protein sequence ID" value="APH71090.1"/>
    <property type="molecule type" value="Genomic_DNA"/>
</dbReference>
<accession>A0A1L3SNY6</accession>
<dbReference type="Pfam" id="PF15956">
    <property type="entry name" value="DUF4760"/>
    <property type="match status" value="1"/>
</dbReference>
<keyword evidence="1" id="KW-0472">Membrane</keyword>
<dbReference type="AlphaFoldDB" id="A0A1L3SNY6"/>
<evidence type="ECO:0008006" key="4">
    <source>
        <dbReference type="Google" id="ProtNLM"/>
    </source>
</evidence>
<evidence type="ECO:0000313" key="2">
    <source>
        <dbReference type="EMBL" id="APH71090.1"/>
    </source>
</evidence>
<name>A0A1L3SNY6_9HYPH</name>
<keyword evidence="1" id="KW-0812">Transmembrane</keyword>
<dbReference type="OrthoDB" id="8392035at2"/>
<reference evidence="3" key="1">
    <citation type="submission" date="2016-11" db="EMBL/GenBank/DDBJ databases">
        <title>Mesorhizobium oceanicum sp. nov., isolated from deep seawater in South China Sea.</title>
        <authorList>
            <person name="Fu G.-Y."/>
        </authorList>
    </citation>
    <scope>NUCLEOTIDE SEQUENCE [LARGE SCALE GENOMIC DNA]</scope>
    <source>
        <strain evidence="3">B7</strain>
    </source>
</reference>
<keyword evidence="3" id="KW-1185">Reference proteome</keyword>
<evidence type="ECO:0000256" key="1">
    <source>
        <dbReference type="SAM" id="Phobius"/>
    </source>
</evidence>
<gene>
    <name evidence="2" type="ORF">BSQ44_06690</name>
</gene>
<dbReference type="RefSeq" id="WP_072602496.1">
    <property type="nucleotide sequence ID" value="NZ_CP018171.1"/>
</dbReference>